<evidence type="ECO:0000313" key="2">
    <source>
        <dbReference type="EMBL" id="KAJ8409775.1"/>
    </source>
</evidence>
<feature type="compositionally biased region" description="Basic and acidic residues" evidence="1">
    <location>
        <begin position="218"/>
        <end position="239"/>
    </location>
</feature>
<organism evidence="2 3">
    <name type="scientific">Aldrovandia affinis</name>
    <dbReference type="NCBI Taxonomy" id="143900"/>
    <lineage>
        <taxon>Eukaryota</taxon>
        <taxon>Metazoa</taxon>
        <taxon>Chordata</taxon>
        <taxon>Craniata</taxon>
        <taxon>Vertebrata</taxon>
        <taxon>Euteleostomi</taxon>
        <taxon>Actinopterygii</taxon>
        <taxon>Neopterygii</taxon>
        <taxon>Teleostei</taxon>
        <taxon>Notacanthiformes</taxon>
        <taxon>Halosauridae</taxon>
        <taxon>Aldrovandia</taxon>
    </lineage>
</organism>
<accession>A0AAD7SW55</accession>
<feature type="region of interest" description="Disordered" evidence="1">
    <location>
        <begin position="211"/>
        <end position="261"/>
    </location>
</feature>
<dbReference type="EMBL" id="JAINUG010000029">
    <property type="protein sequence ID" value="KAJ8409775.1"/>
    <property type="molecule type" value="Genomic_DNA"/>
</dbReference>
<feature type="compositionally biased region" description="Basic and acidic residues" evidence="1">
    <location>
        <begin position="105"/>
        <end position="116"/>
    </location>
</feature>
<evidence type="ECO:0000256" key="1">
    <source>
        <dbReference type="SAM" id="MobiDB-lite"/>
    </source>
</evidence>
<comment type="caution">
    <text evidence="2">The sequence shown here is derived from an EMBL/GenBank/DDBJ whole genome shotgun (WGS) entry which is preliminary data.</text>
</comment>
<keyword evidence="3" id="KW-1185">Reference proteome</keyword>
<dbReference type="AlphaFoldDB" id="A0AAD7SW55"/>
<dbReference type="Proteomes" id="UP001221898">
    <property type="component" value="Unassembled WGS sequence"/>
</dbReference>
<feature type="region of interest" description="Disordered" evidence="1">
    <location>
        <begin position="90"/>
        <end position="128"/>
    </location>
</feature>
<name>A0AAD7SW55_9TELE</name>
<evidence type="ECO:0000313" key="3">
    <source>
        <dbReference type="Proteomes" id="UP001221898"/>
    </source>
</evidence>
<sequence>MAVRKLVAMAAKSKGKEEELCGESEQKLAAMVQLCQEKEAALQQKIAQEEAQQLLVEEYRKTICVLKREMEGSENALKALVEFQSEQMAVKEGGSDQVEGGSEQVDFKEGGSEKEAGSGGQSVQEAHKSGIRHLPAQNRMGIYRPTSEQSTLCSLKLQPDTEGLPVWPGSHAGELGKKGTIEALKPDRILIPPPFYSSPSSFPPFGSVGVATRTGAAEPRRRTEEAEDREGGIDYDHPSVRGSGCSTVVGRPAETPMWPHL</sequence>
<protein>
    <submittedName>
        <fullName evidence="2">Uncharacterized protein</fullName>
    </submittedName>
</protein>
<proteinExistence type="predicted"/>
<gene>
    <name evidence="2" type="ORF">AAFF_G00218340</name>
</gene>
<reference evidence="2" key="1">
    <citation type="journal article" date="2023" name="Science">
        <title>Genome structures resolve the early diversification of teleost fishes.</title>
        <authorList>
            <person name="Parey E."/>
            <person name="Louis A."/>
            <person name="Montfort J."/>
            <person name="Bouchez O."/>
            <person name="Roques C."/>
            <person name="Iampietro C."/>
            <person name="Lluch J."/>
            <person name="Castinel A."/>
            <person name="Donnadieu C."/>
            <person name="Desvignes T."/>
            <person name="Floi Bucao C."/>
            <person name="Jouanno E."/>
            <person name="Wen M."/>
            <person name="Mejri S."/>
            <person name="Dirks R."/>
            <person name="Jansen H."/>
            <person name="Henkel C."/>
            <person name="Chen W.J."/>
            <person name="Zahm M."/>
            <person name="Cabau C."/>
            <person name="Klopp C."/>
            <person name="Thompson A.W."/>
            <person name="Robinson-Rechavi M."/>
            <person name="Braasch I."/>
            <person name="Lecointre G."/>
            <person name="Bobe J."/>
            <person name="Postlethwait J.H."/>
            <person name="Berthelot C."/>
            <person name="Roest Crollius H."/>
            <person name="Guiguen Y."/>
        </authorList>
    </citation>
    <scope>NUCLEOTIDE SEQUENCE</scope>
    <source>
        <strain evidence="2">NC1722</strain>
    </source>
</reference>